<name>A0ACC8XJ73_9FIRM</name>
<evidence type="ECO:0000313" key="2">
    <source>
        <dbReference type="Proteomes" id="UP000188637"/>
    </source>
</evidence>
<evidence type="ECO:0000313" key="1">
    <source>
        <dbReference type="EMBL" id="ONI46382.1"/>
    </source>
</evidence>
<proteinExistence type="predicted"/>
<comment type="caution">
    <text evidence="1">The sequence shown here is derived from an EMBL/GenBank/DDBJ whole genome shotgun (WGS) entry which is preliminary data.</text>
</comment>
<reference evidence="1" key="1">
    <citation type="submission" date="2016-08" db="EMBL/GenBank/DDBJ databases">
        <authorList>
            <person name="Ngugi D.K."/>
            <person name="Miyake S."/>
            <person name="Stingl U."/>
        </authorList>
    </citation>
    <scope>NUCLEOTIDE SEQUENCE</scope>
    <source>
        <strain evidence="1">SCG-D08WGA-EpuloA1</strain>
    </source>
</reference>
<keyword evidence="2" id="KW-1185">Reference proteome</keyword>
<sequence length="281" mass="32372">MQTIYIDVLFMINLIMDFYIFFVANLLLNKPIKIKNLIVASVIASILYCLTIIWPFLQELPFNLYYFMLPIMSIIYLFKPITIKDFFKVYIINLFSAFLIGGLSFNIYYLVGGHFMVPIISGSIITFFIFISFESIRRKVLMLEYEANLNFRIENSLINLTGIVDTGNTLYTMFSKRPVIVVSLDKVNNYLNDEIQELVKSLETAEDIEQVLINRPKKIQLIPFESVGCKSGLLVGIEVKDLKVIRGNRTYVHKNSIIGLCSAPVFKDDKYSVLIHPDLIK</sequence>
<protein>
    <submittedName>
        <fullName evidence="1">Uncharacterized protein</fullName>
    </submittedName>
</protein>
<gene>
    <name evidence="1" type="ORF">AN640_03525</name>
</gene>
<dbReference type="EMBL" id="LJHD01000022">
    <property type="protein sequence ID" value="ONI46382.1"/>
    <property type="molecule type" value="Genomic_DNA"/>
</dbReference>
<dbReference type="Proteomes" id="UP000188637">
    <property type="component" value="Unassembled WGS sequence"/>
</dbReference>
<accession>A0ACC8XJ73</accession>
<organism evidence="1 2">
    <name type="scientific">Candidatus Epulonipiscium fishelsonii</name>
    <dbReference type="NCBI Taxonomy" id="77094"/>
    <lineage>
        <taxon>Bacteria</taxon>
        <taxon>Bacillati</taxon>
        <taxon>Bacillota</taxon>
        <taxon>Clostridia</taxon>
        <taxon>Lachnospirales</taxon>
        <taxon>Lachnospiraceae</taxon>
        <taxon>Candidatus Epulonipiscium</taxon>
    </lineage>
</organism>